<dbReference type="GO" id="GO:0002229">
    <property type="term" value="P:defense response to oomycetes"/>
    <property type="evidence" value="ECO:0007669"/>
    <property type="project" value="UniProtKB-ARBA"/>
</dbReference>
<keyword evidence="24" id="KW-1185">Reference proteome</keyword>
<dbReference type="SUPFAM" id="SSF49899">
    <property type="entry name" value="Concanavalin A-like lectins/glucanases"/>
    <property type="match status" value="1"/>
</dbReference>
<keyword evidence="6" id="KW-0723">Serine/threonine-protein kinase</keyword>
<evidence type="ECO:0000256" key="3">
    <source>
        <dbReference type="ARBA" id="ARBA00010217"/>
    </source>
</evidence>
<dbReference type="SUPFAM" id="SSF56112">
    <property type="entry name" value="Protein kinase-like (PK-like)"/>
    <property type="match status" value="2"/>
</dbReference>
<evidence type="ECO:0000256" key="1">
    <source>
        <dbReference type="ARBA" id="ARBA00004251"/>
    </source>
</evidence>
<evidence type="ECO:0000256" key="16">
    <source>
        <dbReference type="ARBA" id="ARBA00023170"/>
    </source>
</evidence>
<feature type="signal peptide" evidence="21">
    <location>
        <begin position="1"/>
        <end position="26"/>
    </location>
</feature>
<dbReference type="Proteomes" id="UP000245207">
    <property type="component" value="Unassembled WGS sequence"/>
</dbReference>
<keyword evidence="13 18" id="KW-0067">ATP-binding</keyword>
<evidence type="ECO:0000256" key="11">
    <source>
        <dbReference type="ARBA" id="ARBA00022741"/>
    </source>
</evidence>
<dbReference type="EMBL" id="PKPP01000782">
    <property type="protein sequence ID" value="PWA88760.1"/>
    <property type="molecule type" value="Genomic_DNA"/>
</dbReference>
<dbReference type="Gene3D" id="1.10.510.10">
    <property type="entry name" value="Transferase(Phosphotransferase) domain 1"/>
    <property type="match status" value="2"/>
</dbReference>
<dbReference type="PROSITE" id="PS00107">
    <property type="entry name" value="PROTEIN_KINASE_ATP"/>
    <property type="match status" value="1"/>
</dbReference>
<evidence type="ECO:0000256" key="6">
    <source>
        <dbReference type="ARBA" id="ARBA00022527"/>
    </source>
</evidence>
<feature type="domain" description="Protein kinase" evidence="22">
    <location>
        <begin position="605"/>
        <end position="884"/>
    </location>
</feature>
<keyword evidence="12 23" id="KW-0418">Kinase</keyword>
<organism evidence="23 24">
    <name type="scientific">Artemisia annua</name>
    <name type="common">Sweet wormwood</name>
    <dbReference type="NCBI Taxonomy" id="35608"/>
    <lineage>
        <taxon>Eukaryota</taxon>
        <taxon>Viridiplantae</taxon>
        <taxon>Streptophyta</taxon>
        <taxon>Embryophyta</taxon>
        <taxon>Tracheophyta</taxon>
        <taxon>Spermatophyta</taxon>
        <taxon>Magnoliopsida</taxon>
        <taxon>eudicotyledons</taxon>
        <taxon>Gunneridae</taxon>
        <taxon>Pentapetalae</taxon>
        <taxon>asterids</taxon>
        <taxon>campanulids</taxon>
        <taxon>Asterales</taxon>
        <taxon>Asteraceae</taxon>
        <taxon>Asteroideae</taxon>
        <taxon>Anthemideae</taxon>
        <taxon>Artemisiinae</taxon>
        <taxon>Artemisia</taxon>
    </lineage>
</organism>
<dbReference type="Pfam" id="PF00139">
    <property type="entry name" value="Lectin_legB"/>
    <property type="match status" value="2"/>
</dbReference>
<evidence type="ECO:0000256" key="17">
    <source>
        <dbReference type="ARBA" id="ARBA00023180"/>
    </source>
</evidence>
<dbReference type="SMART" id="SM00220">
    <property type="entry name" value="S_TKc"/>
    <property type="match status" value="2"/>
</dbReference>
<dbReference type="GO" id="GO:0030246">
    <property type="term" value="F:carbohydrate binding"/>
    <property type="evidence" value="ECO:0007669"/>
    <property type="project" value="UniProtKB-KW"/>
</dbReference>
<keyword evidence="16" id="KW-0675">Receptor</keyword>
<evidence type="ECO:0000256" key="4">
    <source>
        <dbReference type="ARBA" id="ARBA00012513"/>
    </source>
</evidence>
<dbReference type="InterPro" id="IPR000719">
    <property type="entry name" value="Prot_kinase_dom"/>
</dbReference>
<feature type="transmembrane region" description="Helical" evidence="20">
    <location>
        <begin position="249"/>
        <end position="271"/>
    </location>
</feature>
<feature type="chain" id="PRO_5015444881" description="non-specific serine/threonine protein kinase" evidence="21">
    <location>
        <begin position="27"/>
        <end position="938"/>
    </location>
</feature>
<evidence type="ECO:0000256" key="14">
    <source>
        <dbReference type="ARBA" id="ARBA00022989"/>
    </source>
</evidence>
<keyword evidence="15 20" id="KW-0472">Membrane</keyword>
<evidence type="ECO:0000313" key="24">
    <source>
        <dbReference type="Proteomes" id="UP000245207"/>
    </source>
</evidence>
<evidence type="ECO:0000256" key="15">
    <source>
        <dbReference type="ARBA" id="ARBA00023136"/>
    </source>
</evidence>
<evidence type="ECO:0000313" key="23">
    <source>
        <dbReference type="EMBL" id="PWA88760.1"/>
    </source>
</evidence>
<evidence type="ECO:0000256" key="2">
    <source>
        <dbReference type="ARBA" id="ARBA00008536"/>
    </source>
</evidence>
<feature type="compositionally biased region" description="Basic and acidic residues" evidence="19">
    <location>
        <begin position="929"/>
        <end position="938"/>
    </location>
</feature>
<comment type="similarity">
    <text evidence="3">In the C-terminal section; belongs to the protein kinase superfamily. Ser/Thr protein kinase family.</text>
</comment>
<dbReference type="InterPro" id="IPR011009">
    <property type="entry name" value="Kinase-like_dom_sf"/>
</dbReference>
<dbReference type="InterPro" id="IPR008271">
    <property type="entry name" value="Ser/Thr_kinase_AS"/>
</dbReference>
<dbReference type="Gene3D" id="3.30.200.20">
    <property type="entry name" value="Phosphorylase Kinase, domain 1"/>
    <property type="match status" value="2"/>
</dbReference>
<proteinExistence type="inferred from homology"/>
<dbReference type="InterPro" id="IPR050528">
    <property type="entry name" value="L-type_Lectin-RKs"/>
</dbReference>
<comment type="similarity">
    <text evidence="2">In the N-terminal section; belongs to the leguminous lectin family.</text>
</comment>
<dbReference type="PROSITE" id="PS50011">
    <property type="entry name" value="PROTEIN_KINASE_DOM"/>
    <property type="match status" value="2"/>
</dbReference>
<keyword evidence="7" id="KW-0808">Transferase</keyword>
<keyword evidence="8 20" id="KW-0812">Transmembrane</keyword>
<feature type="binding site" evidence="18">
    <location>
        <position position="337"/>
    </location>
    <ligand>
        <name>ATP</name>
        <dbReference type="ChEBI" id="CHEBI:30616"/>
    </ligand>
</feature>
<dbReference type="Gene3D" id="2.60.120.200">
    <property type="match status" value="2"/>
</dbReference>
<evidence type="ECO:0000259" key="22">
    <source>
        <dbReference type="PROSITE" id="PS50011"/>
    </source>
</evidence>
<dbReference type="Pfam" id="PF00069">
    <property type="entry name" value="Pkinase"/>
    <property type="match status" value="2"/>
</dbReference>
<evidence type="ECO:0000256" key="9">
    <source>
        <dbReference type="ARBA" id="ARBA00022729"/>
    </source>
</evidence>
<keyword evidence="9 21" id="KW-0732">Signal</keyword>
<evidence type="ECO:0000256" key="19">
    <source>
        <dbReference type="SAM" id="MobiDB-lite"/>
    </source>
</evidence>
<accession>A0A2U1PSL9</accession>
<protein>
    <recommendedName>
        <fullName evidence="4">non-specific serine/threonine protein kinase</fullName>
        <ecNumber evidence="4">2.7.11.1</ecNumber>
    </recommendedName>
</protein>
<evidence type="ECO:0000256" key="10">
    <source>
        <dbReference type="ARBA" id="ARBA00022734"/>
    </source>
</evidence>
<dbReference type="STRING" id="35608.A0A2U1PSL9"/>
<keyword evidence="14 20" id="KW-1133">Transmembrane helix</keyword>
<dbReference type="AlphaFoldDB" id="A0A2U1PSL9"/>
<name>A0A2U1PSL9_ARTAN</name>
<evidence type="ECO:0000256" key="7">
    <source>
        <dbReference type="ARBA" id="ARBA00022679"/>
    </source>
</evidence>
<evidence type="ECO:0000256" key="5">
    <source>
        <dbReference type="ARBA" id="ARBA00022475"/>
    </source>
</evidence>
<evidence type="ECO:0000256" key="20">
    <source>
        <dbReference type="SAM" id="Phobius"/>
    </source>
</evidence>
<feature type="region of interest" description="Disordered" evidence="19">
    <location>
        <begin position="914"/>
        <end position="938"/>
    </location>
</feature>
<sequence length="938" mass="104644">MKPSTHLTFIITVLTITTFLTTPTNSHPRNTSFFFQTLPSQNLTFLGDSFLRNGIATLTRDSDTPISSSGTLVLNTPIRFSDNRTNSTTSFVTNFTFVVKPGKPVSGGGVAFFLSPENDTLGSPDGFLGLVNASELTKNKFVAVEYDTRLDPHFSDPNDNHVGRDPVRPENPVLNTSVDLSSYFQEFMYMGFSGSSQGSTEAHMVESWGFRSFGLKRFNPRDPYNVSDHTVEIRVRDRNSSYRKYSKKIGFGFEIGGPVFVFAGLVLFGYVSVKRWREIKNDTVIKNEFKRKPRQYRYRELKIATNDFHPSRVIGHGSFGTVYKAFLVSSGMTAAVKRSKQSSEAKNEFLSELSVIAGLRHKNLVQLLGWCVEKGELLLVYELMPYGSIDKVLYQDPDHWGFLKWSHRYKIATGLASVLAYLHQECDKLVIHCDIKSSNVMLDANFNARLGDFGLAKLIDHDKSPISTLTAGTAGYLAPEYLHCGKANDKTDVYSYGVVVLEICCGRRPIVKEPESQNMVNLVDWVWGLYSSGKVLDSIDARLNGVFDEVEGERLLMLGLSCVNPLSEMRPSMRRVLQILNNEAEVMNVPVVKPKVSFSASMPMSVKDLVSCSDDETEIYKAFLVSSGMTAAVKRSKQSSEAKNEFLSELSVIAGLRHKNLVQLLGWCVEKGELLLVYELMPYGSIDKVLYQDPDHWGFLKWSHRYKIATGLASVLAYLHQECDKLVIHCDIKSSNVMLDANFNARLGDFGLAKLIDHDKSPISTLTAGTAGYLAPEYLHCGKANDKTDVYSYGVVVLEICCGRRPIVKEPESQNMVNLVDWVWGLYSSGKVLDSIDARLNGVFDEVEGERLLMLGLSCVNPLSEMRPSMRRVLQILNNEAEVMNVPVVKPKVSFSASMPMSVKDLVSCSDDETESMIDSSKTSSDSGFEIRIERSTD</sequence>
<feature type="compositionally biased region" description="Low complexity" evidence="19">
    <location>
        <begin position="917"/>
        <end position="927"/>
    </location>
</feature>
<evidence type="ECO:0000256" key="18">
    <source>
        <dbReference type="PROSITE-ProRule" id="PRU10141"/>
    </source>
</evidence>
<keyword evidence="11 18" id="KW-0547">Nucleotide-binding</keyword>
<dbReference type="InterPro" id="IPR017441">
    <property type="entry name" value="Protein_kinase_ATP_BS"/>
</dbReference>
<dbReference type="PROSITE" id="PS00108">
    <property type="entry name" value="PROTEIN_KINASE_ST"/>
    <property type="match status" value="2"/>
</dbReference>
<evidence type="ECO:0000256" key="12">
    <source>
        <dbReference type="ARBA" id="ARBA00022777"/>
    </source>
</evidence>
<dbReference type="GO" id="GO:0005524">
    <property type="term" value="F:ATP binding"/>
    <property type="evidence" value="ECO:0007669"/>
    <property type="project" value="UniProtKB-UniRule"/>
</dbReference>
<dbReference type="PANTHER" id="PTHR27007">
    <property type="match status" value="1"/>
</dbReference>
<dbReference type="CDD" id="cd06899">
    <property type="entry name" value="lectin_legume_LecRK_Arcelin_ConA"/>
    <property type="match status" value="1"/>
</dbReference>
<feature type="domain" description="Protein kinase" evidence="22">
    <location>
        <begin position="308"/>
        <end position="587"/>
    </location>
</feature>
<dbReference type="OrthoDB" id="2019747at2759"/>
<dbReference type="InterPro" id="IPR001220">
    <property type="entry name" value="Legume_lectin_dom"/>
</dbReference>
<keyword evidence="10 23" id="KW-0430">Lectin</keyword>
<dbReference type="GO" id="GO:0004674">
    <property type="term" value="F:protein serine/threonine kinase activity"/>
    <property type="evidence" value="ECO:0007669"/>
    <property type="project" value="UniProtKB-KW"/>
</dbReference>
<reference evidence="23 24" key="1">
    <citation type="journal article" date="2018" name="Mol. Plant">
        <title>The genome of Artemisia annua provides insight into the evolution of Asteraceae family and artemisinin biosynthesis.</title>
        <authorList>
            <person name="Shen Q."/>
            <person name="Zhang L."/>
            <person name="Liao Z."/>
            <person name="Wang S."/>
            <person name="Yan T."/>
            <person name="Shi P."/>
            <person name="Liu M."/>
            <person name="Fu X."/>
            <person name="Pan Q."/>
            <person name="Wang Y."/>
            <person name="Lv Z."/>
            <person name="Lu X."/>
            <person name="Zhang F."/>
            <person name="Jiang W."/>
            <person name="Ma Y."/>
            <person name="Chen M."/>
            <person name="Hao X."/>
            <person name="Li L."/>
            <person name="Tang Y."/>
            <person name="Lv G."/>
            <person name="Zhou Y."/>
            <person name="Sun X."/>
            <person name="Brodelius P.E."/>
            <person name="Rose J.K.C."/>
            <person name="Tang K."/>
        </authorList>
    </citation>
    <scope>NUCLEOTIDE SEQUENCE [LARGE SCALE GENOMIC DNA]</scope>
    <source>
        <strain evidence="24">cv. Huhao1</strain>
        <tissue evidence="23">Leaf</tissue>
    </source>
</reference>
<comment type="caution">
    <text evidence="23">The sequence shown here is derived from an EMBL/GenBank/DDBJ whole genome shotgun (WGS) entry which is preliminary data.</text>
</comment>
<dbReference type="GO" id="GO:0005886">
    <property type="term" value="C:plasma membrane"/>
    <property type="evidence" value="ECO:0007669"/>
    <property type="project" value="UniProtKB-SubCell"/>
</dbReference>
<comment type="subcellular location">
    <subcellularLocation>
        <location evidence="1">Cell membrane</location>
        <topology evidence="1">Single-pass type I membrane protein</topology>
    </subcellularLocation>
</comment>
<keyword evidence="17" id="KW-0325">Glycoprotein</keyword>
<evidence type="ECO:0000256" key="21">
    <source>
        <dbReference type="SAM" id="SignalP"/>
    </source>
</evidence>
<gene>
    <name evidence="23" type="ORF">CTI12_AA115690</name>
</gene>
<evidence type="ECO:0000256" key="8">
    <source>
        <dbReference type="ARBA" id="ARBA00022692"/>
    </source>
</evidence>
<keyword evidence="5" id="KW-1003">Cell membrane</keyword>
<dbReference type="FunFam" id="1.10.510.10:FF:000342">
    <property type="entry name" value="L-type lectin-domain containing receptor kinase VIII.1"/>
    <property type="match status" value="2"/>
</dbReference>
<dbReference type="CDD" id="cd14066">
    <property type="entry name" value="STKc_IRAK"/>
    <property type="match status" value="1"/>
</dbReference>
<dbReference type="InterPro" id="IPR013320">
    <property type="entry name" value="ConA-like_dom_sf"/>
</dbReference>
<dbReference type="EC" id="2.7.11.1" evidence="4"/>
<evidence type="ECO:0000256" key="13">
    <source>
        <dbReference type="ARBA" id="ARBA00022840"/>
    </source>
</evidence>